<comment type="caution">
    <text evidence="2">The sequence shown here is derived from an EMBL/GenBank/DDBJ whole genome shotgun (WGS) entry which is preliminary data.</text>
</comment>
<dbReference type="Pfam" id="PF18925">
    <property type="entry name" value="DUF5675"/>
    <property type="match status" value="1"/>
</dbReference>
<gene>
    <name evidence="2" type="ORF">AGR2A_Cc100247</name>
</gene>
<keyword evidence="3" id="KW-1185">Reference proteome</keyword>
<organism evidence="2 3">
    <name type="scientific">Agrobacterium genomosp. 2 str. CFBP 5494</name>
    <dbReference type="NCBI Taxonomy" id="1183436"/>
    <lineage>
        <taxon>Bacteria</taxon>
        <taxon>Pseudomonadati</taxon>
        <taxon>Pseudomonadota</taxon>
        <taxon>Alphaproteobacteria</taxon>
        <taxon>Hyphomicrobiales</taxon>
        <taxon>Rhizobiaceae</taxon>
        <taxon>Rhizobium/Agrobacterium group</taxon>
        <taxon>Agrobacterium</taxon>
        <taxon>Agrobacterium tumefaciens complex</taxon>
    </lineage>
</organism>
<evidence type="ECO:0000313" key="2">
    <source>
        <dbReference type="EMBL" id="CUW85747.1"/>
    </source>
</evidence>
<dbReference type="EMBL" id="FBVY01000002">
    <property type="protein sequence ID" value="CUW85747.1"/>
    <property type="molecule type" value="Genomic_DNA"/>
</dbReference>
<evidence type="ECO:0000313" key="3">
    <source>
        <dbReference type="Proteomes" id="UP000191933"/>
    </source>
</evidence>
<sequence length="133" mass="14764">MKTLKLTRHITANGAVVGRLDGLSKLIYTLEDEWRNNARGNSAIPVGTYRCIPHGWEPNSPVKFKRVWQLLSVPGRDAILIHSGNTHKDTLGCILPGLGLQITQLQSMVTDSRMAIDLMRAEIGQNEFMLTIA</sequence>
<dbReference type="AlphaFoldDB" id="A0A9W5AXR4"/>
<dbReference type="Proteomes" id="UP000191933">
    <property type="component" value="Unassembled WGS sequence"/>
</dbReference>
<proteinExistence type="predicted"/>
<feature type="domain" description="DUF5675" evidence="1">
    <location>
        <begin position="6"/>
        <end position="121"/>
    </location>
</feature>
<dbReference type="RefSeq" id="WP_080822617.1">
    <property type="nucleotide sequence ID" value="NZ_LT009718.1"/>
</dbReference>
<evidence type="ECO:0000259" key="1">
    <source>
        <dbReference type="Pfam" id="PF18925"/>
    </source>
</evidence>
<dbReference type="InterPro" id="IPR043732">
    <property type="entry name" value="DUF5675"/>
</dbReference>
<reference evidence="2 3" key="1">
    <citation type="submission" date="2016-01" db="EMBL/GenBank/DDBJ databases">
        <authorList>
            <person name="Regsiter A."/>
            <person name="william w."/>
        </authorList>
    </citation>
    <scope>NUCLEOTIDE SEQUENCE [LARGE SCALE GENOMIC DNA]</scope>
    <source>
        <strain evidence="2 3">CFBP 5494</strain>
    </source>
</reference>
<name>A0A9W5AXR4_9HYPH</name>
<accession>A0A9W5AXR4</accession>
<protein>
    <recommendedName>
        <fullName evidence="1">DUF5675 domain-containing protein</fullName>
    </recommendedName>
</protein>